<dbReference type="EMBL" id="FLUQ01000001">
    <property type="protein sequence ID" value="SBV91555.1"/>
    <property type="molecule type" value="Genomic_DNA"/>
</dbReference>
<dbReference type="InterPro" id="IPR004263">
    <property type="entry name" value="Exostosin"/>
</dbReference>
<evidence type="ECO:0000313" key="2">
    <source>
        <dbReference type="EMBL" id="SBV91555.1"/>
    </source>
</evidence>
<accession>A0A212IXB8</accession>
<proteinExistence type="predicted"/>
<dbReference type="GO" id="GO:0016757">
    <property type="term" value="F:glycosyltransferase activity"/>
    <property type="evidence" value="ECO:0007669"/>
    <property type="project" value="InterPro"/>
</dbReference>
<evidence type="ECO:0000259" key="1">
    <source>
        <dbReference type="Pfam" id="PF03016"/>
    </source>
</evidence>
<reference evidence="2" key="1">
    <citation type="submission" date="2016-04" db="EMBL/GenBank/DDBJ databases">
        <authorList>
            <person name="Evans L.H."/>
            <person name="Alamgir A."/>
            <person name="Owens N."/>
            <person name="Weber N.D."/>
            <person name="Virtaneva K."/>
            <person name="Barbian K."/>
            <person name="Babar A."/>
            <person name="Rosenke K."/>
        </authorList>
    </citation>
    <scope>NUCLEOTIDE SEQUENCE</scope>
    <source>
        <strain evidence="2">86</strain>
    </source>
</reference>
<organism evidence="2">
    <name type="scientific">uncultured delta proteobacterium</name>
    <dbReference type="NCBI Taxonomy" id="34034"/>
    <lineage>
        <taxon>Bacteria</taxon>
        <taxon>Deltaproteobacteria</taxon>
        <taxon>environmental samples</taxon>
    </lineage>
</organism>
<dbReference type="PANTHER" id="PTHR11062">
    <property type="entry name" value="EXOSTOSIN HEPARAN SULFATE GLYCOSYLTRANSFERASE -RELATED"/>
    <property type="match status" value="1"/>
</dbReference>
<dbReference type="InterPro" id="IPR040911">
    <property type="entry name" value="Exostosin_GT47"/>
</dbReference>
<gene>
    <name evidence="2" type="ORF">KL86DPRO_10211</name>
</gene>
<sequence length="327" mass="36536">MQRVPCFLYREDEHFSLPPMFRPLPRFVCALAVRDGSGAVRPHPRVFREVTRPEEAEVFLFPWDIGQYVDGGALNAVAGVIAGLPYLAGREKRHLVCDGGDGAAHFPLPVCLFKISVTRELAAETIAMPYPLPAHTAAESPSFDWGAVRYDTSFVGNATNEVRRAVAVSVLRQAGTLRVLVDFDDAPVPDGVHCYNTREHGGAARTTARQRLYRRSLKESLSVLCPPGVGPHSIRMYETMYMGRMPVLFGDSAVYPLAWKLDYDAFCLRIGKDAILETGEVLAAWFRSHTEEEARERCVLACRAWNACFAPEKLLPLLLEEARRRFL</sequence>
<name>A0A212IXB8_9DELT</name>
<protein>
    <recommendedName>
        <fullName evidence="1">Exostosin GT47 domain-containing protein</fullName>
    </recommendedName>
</protein>
<dbReference type="Pfam" id="PF03016">
    <property type="entry name" value="Exostosin_GT47"/>
    <property type="match status" value="1"/>
</dbReference>
<dbReference type="AlphaFoldDB" id="A0A212IXB8"/>
<feature type="domain" description="Exostosin GT47" evidence="1">
    <location>
        <begin position="188"/>
        <end position="283"/>
    </location>
</feature>